<sequence>MYNHNMNGSILMQLVYMYFIFNTFDFVFDRQAKYFVVNARRGANEGGNIVDENMIVLRMRIKEVETRGLPPTRSENWMEWEKKYYEHYIGDVCEIMRMLQMCLMNNRPSLVVGTLALLMLTFVLLASIGIYNVISLVKSL</sequence>
<evidence type="ECO:0000313" key="2">
    <source>
        <dbReference type="EMBL" id="KAK1433214.1"/>
    </source>
</evidence>
<comment type="caution">
    <text evidence="2">The sequence shown here is derived from an EMBL/GenBank/DDBJ whole genome shotgun (WGS) entry which is preliminary data.</text>
</comment>
<dbReference type="PANTHER" id="PTHR33782">
    <property type="entry name" value="OS01G0121600 PROTEIN"/>
    <property type="match status" value="1"/>
</dbReference>
<evidence type="ECO:0000313" key="3">
    <source>
        <dbReference type="Proteomes" id="UP001229421"/>
    </source>
</evidence>
<accession>A0AAD8L0H8</accession>
<keyword evidence="1" id="KW-1133">Transmembrane helix</keyword>
<reference evidence="2" key="1">
    <citation type="journal article" date="2023" name="bioRxiv">
        <title>Improved chromosome-level genome assembly for marigold (Tagetes erecta).</title>
        <authorList>
            <person name="Jiang F."/>
            <person name="Yuan L."/>
            <person name="Wang S."/>
            <person name="Wang H."/>
            <person name="Xu D."/>
            <person name="Wang A."/>
            <person name="Fan W."/>
        </authorList>
    </citation>
    <scope>NUCLEOTIDE SEQUENCE</scope>
    <source>
        <strain evidence="2">WSJ</strain>
        <tissue evidence="2">Leaf</tissue>
    </source>
</reference>
<feature type="transmembrane region" description="Helical" evidence="1">
    <location>
        <begin position="6"/>
        <end position="28"/>
    </location>
</feature>
<evidence type="ECO:0000256" key="1">
    <source>
        <dbReference type="SAM" id="Phobius"/>
    </source>
</evidence>
<dbReference type="Proteomes" id="UP001229421">
    <property type="component" value="Unassembled WGS sequence"/>
</dbReference>
<dbReference type="AlphaFoldDB" id="A0AAD8L0H8"/>
<dbReference type="EMBL" id="JAUHHV010000002">
    <property type="protein sequence ID" value="KAK1433214.1"/>
    <property type="molecule type" value="Genomic_DNA"/>
</dbReference>
<name>A0AAD8L0H8_TARER</name>
<gene>
    <name evidence="2" type="ORF">QVD17_10123</name>
</gene>
<keyword evidence="1" id="KW-0472">Membrane</keyword>
<keyword evidence="1" id="KW-0812">Transmembrane</keyword>
<organism evidence="2 3">
    <name type="scientific">Tagetes erecta</name>
    <name type="common">African marigold</name>
    <dbReference type="NCBI Taxonomy" id="13708"/>
    <lineage>
        <taxon>Eukaryota</taxon>
        <taxon>Viridiplantae</taxon>
        <taxon>Streptophyta</taxon>
        <taxon>Embryophyta</taxon>
        <taxon>Tracheophyta</taxon>
        <taxon>Spermatophyta</taxon>
        <taxon>Magnoliopsida</taxon>
        <taxon>eudicotyledons</taxon>
        <taxon>Gunneridae</taxon>
        <taxon>Pentapetalae</taxon>
        <taxon>asterids</taxon>
        <taxon>campanulids</taxon>
        <taxon>Asterales</taxon>
        <taxon>Asteraceae</taxon>
        <taxon>Asteroideae</taxon>
        <taxon>Heliantheae alliance</taxon>
        <taxon>Tageteae</taxon>
        <taxon>Tagetes</taxon>
    </lineage>
</organism>
<proteinExistence type="predicted"/>
<dbReference type="PANTHER" id="PTHR33782:SF27">
    <property type="entry name" value="PROTEIN, PUTATIVE-RELATED"/>
    <property type="match status" value="1"/>
</dbReference>
<protein>
    <submittedName>
        <fullName evidence="2">Uncharacterized protein</fullName>
    </submittedName>
</protein>
<keyword evidence="3" id="KW-1185">Reference proteome</keyword>
<feature type="transmembrane region" description="Helical" evidence="1">
    <location>
        <begin position="110"/>
        <end position="134"/>
    </location>
</feature>